<feature type="region of interest" description="Disordered" evidence="3">
    <location>
        <begin position="270"/>
        <end position="321"/>
    </location>
</feature>
<evidence type="ECO:0000256" key="3">
    <source>
        <dbReference type="SAM" id="MobiDB-lite"/>
    </source>
</evidence>
<dbReference type="CDD" id="cd00051">
    <property type="entry name" value="EFh"/>
    <property type="match status" value="1"/>
</dbReference>
<evidence type="ECO:0000313" key="6">
    <source>
        <dbReference type="Proteomes" id="UP000694520"/>
    </source>
</evidence>
<dbReference type="InterPro" id="IPR002048">
    <property type="entry name" value="EF_hand_dom"/>
</dbReference>
<evidence type="ECO:0000259" key="4">
    <source>
        <dbReference type="PROSITE" id="PS50222"/>
    </source>
</evidence>
<dbReference type="PROSITE" id="PS50222">
    <property type="entry name" value="EF_HAND_2"/>
    <property type="match status" value="1"/>
</dbReference>
<reference evidence="5" key="2">
    <citation type="submission" date="2025-08" db="UniProtKB">
        <authorList>
            <consortium name="Ensembl"/>
        </authorList>
    </citation>
    <scope>IDENTIFICATION</scope>
</reference>
<dbReference type="InterPro" id="IPR043520">
    <property type="entry name" value="SPT21"/>
</dbReference>
<evidence type="ECO:0000256" key="2">
    <source>
        <dbReference type="ARBA" id="ARBA00022837"/>
    </source>
</evidence>
<keyword evidence="2" id="KW-0106">Calcium</keyword>
<dbReference type="Pfam" id="PF13833">
    <property type="entry name" value="EF-hand_8"/>
    <property type="match status" value="1"/>
</dbReference>
<evidence type="ECO:0000256" key="1">
    <source>
        <dbReference type="ARBA" id="ARBA00022723"/>
    </source>
</evidence>
<dbReference type="AlphaFoldDB" id="A0A8B9YHA1"/>
<dbReference type="PANTHER" id="PTHR47500:SF4">
    <property type="entry name" value="EF-HAND CALCIUM BINDING DOMAIN 15"/>
    <property type="match status" value="1"/>
</dbReference>
<dbReference type="PROSITE" id="PS00018">
    <property type="entry name" value="EF_HAND_1"/>
    <property type="match status" value="1"/>
</dbReference>
<proteinExistence type="predicted"/>
<keyword evidence="6" id="KW-1185">Reference proteome</keyword>
<feature type="compositionally biased region" description="Polar residues" evidence="3">
    <location>
        <begin position="270"/>
        <end position="288"/>
    </location>
</feature>
<feature type="region of interest" description="Disordered" evidence="3">
    <location>
        <begin position="342"/>
        <end position="369"/>
    </location>
</feature>
<dbReference type="Proteomes" id="UP000694520">
    <property type="component" value="Chromosome 19"/>
</dbReference>
<feature type="region of interest" description="Disordered" evidence="3">
    <location>
        <begin position="1"/>
        <end position="63"/>
    </location>
</feature>
<dbReference type="GeneTree" id="ENSGT00940000163904"/>
<keyword evidence="1" id="KW-0479">Metal-binding</keyword>
<protein>
    <recommendedName>
        <fullName evidence="4">EF-hand domain-containing protein</fullName>
    </recommendedName>
</protein>
<dbReference type="InterPro" id="IPR011992">
    <property type="entry name" value="EF-hand-dom_pair"/>
</dbReference>
<dbReference type="InterPro" id="IPR018247">
    <property type="entry name" value="EF_Hand_1_Ca_BS"/>
</dbReference>
<dbReference type="SUPFAM" id="SSF47473">
    <property type="entry name" value="EF-hand"/>
    <property type="match status" value="1"/>
</dbReference>
<sequence length="369" mass="40651">MPPWPQGLSRLPRGPDSSRALRPPTQYSQTLRPGLRGEGRDQGQGWGAGSKSLPDSGIAQQQMQRTFHSLPPNRGSFADKNLLPLTARQLAAFQDVFKLFSSSPTGSVDMRSMKAALSNVGVQLSPQEMCEALRQADLDGDGTVSFKDFLGVLTDSHRLAQCLGEGNSWAYDPQGLQTLFLEMLFKLMSLGYVPFKSVREVMSYYSKKQRSLRLNSSWKGRSRSHGRSGRSHAGLAFFCQAARLIGLSNAELARSLHGLHKAGACSPYSQIPSLNGGTQPESHTQSRTPRPDVRLPKSYQPSRPKRAPKSGRLSQGERRHRQGFASQLLGCMCPSKLAPSPPTLIQKQPFSPSPAYLQRPATKKLYKYK</sequence>
<dbReference type="GO" id="GO:0005509">
    <property type="term" value="F:calcium ion binding"/>
    <property type="evidence" value="ECO:0007669"/>
    <property type="project" value="InterPro"/>
</dbReference>
<dbReference type="PANTHER" id="PTHR47500">
    <property type="entry name" value="EF-HAND CALCIUM-BINDING DOMAIN-CONTAINING PROTEIN"/>
    <property type="match status" value="1"/>
</dbReference>
<dbReference type="Gene3D" id="1.10.238.10">
    <property type="entry name" value="EF-hand"/>
    <property type="match status" value="1"/>
</dbReference>
<dbReference type="Ensembl" id="ENSBGRT00000043703.1">
    <property type="protein sequence ID" value="ENSBGRP00000037740.1"/>
    <property type="gene ID" value="ENSBGRG00000023561.1"/>
</dbReference>
<name>A0A8B9YHA1_BOSMU</name>
<reference evidence="5" key="1">
    <citation type="submission" date="2019-05" db="EMBL/GenBank/DDBJ databases">
        <authorList>
            <person name="Zhang S."/>
            <person name="Liu J."/>
        </authorList>
    </citation>
    <scope>NUCLEOTIDE SEQUENCE [LARGE SCALE GENOMIC DNA]</scope>
</reference>
<accession>A0A8B9YHA1</accession>
<organism evidence="5 6">
    <name type="scientific">Bos mutus grunniens</name>
    <name type="common">Wild yak</name>
    <name type="synonym">Bos grunniens</name>
    <dbReference type="NCBI Taxonomy" id="30521"/>
    <lineage>
        <taxon>Eukaryota</taxon>
        <taxon>Metazoa</taxon>
        <taxon>Chordata</taxon>
        <taxon>Craniata</taxon>
        <taxon>Vertebrata</taxon>
        <taxon>Euteleostomi</taxon>
        <taxon>Mammalia</taxon>
        <taxon>Eutheria</taxon>
        <taxon>Laurasiatheria</taxon>
        <taxon>Artiodactyla</taxon>
        <taxon>Ruminantia</taxon>
        <taxon>Pecora</taxon>
        <taxon>Bovidae</taxon>
        <taxon>Bovinae</taxon>
        <taxon>Bos</taxon>
    </lineage>
</organism>
<feature type="domain" description="EF-hand" evidence="4">
    <location>
        <begin position="124"/>
        <end position="159"/>
    </location>
</feature>
<reference evidence="5" key="3">
    <citation type="submission" date="2025-09" db="UniProtKB">
        <authorList>
            <consortium name="Ensembl"/>
        </authorList>
    </citation>
    <scope>IDENTIFICATION</scope>
</reference>
<evidence type="ECO:0000313" key="5">
    <source>
        <dbReference type="Ensembl" id="ENSBGRP00000037740.1"/>
    </source>
</evidence>